<feature type="compositionally biased region" description="Basic and acidic residues" evidence="1">
    <location>
        <begin position="1"/>
        <end position="12"/>
    </location>
</feature>
<dbReference type="AlphaFoldDB" id="A0A9P6SWU5"/>
<dbReference type="Proteomes" id="UP000703661">
    <property type="component" value="Unassembled WGS sequence"/>
</dbReference>
<dbReference type="EMBL" id="JAAAID010001803">
    <property type="protein sequence ID" value="KAG0008744.1"/>
    <property type="molecule type" value="Genomic_DNA"/>
</dbReference>
<feature type="region of interest" description="Disordered" evidence="1">
    <location>
        <begin position="153"/>
        <end position="172"/>
    </location>
</feature>
<evidence type="ECO:0000313" key="3">
    <source>
        <dbReference type="Proteomes" id="UP000703661"/>
    </source>
</evidence>
<proteinExistence type="predicted"/>
<evidence type="ECO:0000256" key="1">
    <source>
        <dbReference type="SAM" id="MobiDB-lite"/>
    </source>
</evidence>
<name>A0A9P6SWU5_9FUNG</name>
<evidence type="ECO:0000313" key="2">
    <source>
        <dbReference type="EMBL" id="KAG0008744.1"/>
    </source>
</evidence>
<feature type="region of interest" description="Disordered" evidence="1">
    <location>
        <begin position="1"/>
        <end position="40"/>
    </location>
</feature>
<accession>A0A9P6SWU5</accession>
<feature type="non-terminal residue" evidence="2">
    <location>
        <position position="172"/>
    </location>
</feature>
<sequence length="172" mass="18884">MTKNACERDDANARLSGSTTLKDPAPKKPPAPIQPKLEEDVLPGRKDIKVALTWEHPIITLDLGTLTENVRAVLKDDSLSDSVLQCIRGAVRVASKTKRQGQEVIGRYLEEVFFPKPSPDGPRPKTPTMAISSEDQNCLDWICSRLPSKEDIKADDKYAGVEDGSDDDSNTP</sequence>
<comment type="caution">
    <text evidence="2">The sequence shown here is derived from an EMBL/GenBank/DDBJ whole genome shotgun (WGS) entry which is preliminary data.</text>
</comment>
<organism evidence="2 3">
    <name type="scientific">Entomortierella chlamydospora</name>
    <dbReference type="NCBI Taxonomy" id="101097"/>
    <lineage>
        <taxon>Eukaryota</taxon>
        <taxon>Fungi</taxon>
        <taxon>Fungi incertae sedis</taxon>
        <taxon>Mucoromycota</taxon>
        <taxon>Mortierellomycotina</taxon>
        <taxon>Mortierellomycetes</taxon>
        <taxon>Mortierellales</taxon>
        <taxon>Mortierellaceae</taxon>
        <taxon>Entomortierella</taxon>
    </lineage>
</organism>
<reference evidence="2" key="1">
    <citation type="journal article" date="2020" name="Fungal Divers.">
        <title>Resolving the Mortierellaceae phylogeny through synthesis of multi-gene phylogenetics and phylogenomics.</title>
        <authorList>
            <person name="Vandepol N."/>
            <person name="Liber J."/>
            <person name="Desiro A."/>
            <person name="Na H."/>
            <person name="Kennedy M."/>
            <person name="Barry K."/>
            <person name="Grigoriev I.V."/>
            <person name="Miller A.N."/>
            <person name="O'Donnell K."/>
            <person name="Stajich J.E."/>
            <person name="Bonito G."/>
        </authorList>
    </citation>
    <scope>NUCLEOTIDE SEQUENCE</scope>
    <source>
        <strain evidence="2">NRRL 2769</strain>
    </source>
</reference>
<gene>
    <name evidence="2" type="ORF">BGZ80_003113</name>
</gene>
<feature type="compositionally biased region" description="Acidic residues" evidence="1">
    <location>
        <begin position="163"/>
        <end position="172"/>
    </location>
</feature>
<protein>
    <submittedName>
        <fullName evidence="2">Uncharacterized protein</fullName>
    </submittedName>
</protein>
<keyword evidence="3" id="KW-1185">Reference proteome</keyword>